<feature type="compositionally biased region" description="Low complexity" evidence="1">
    <location>
        <begin position="123"/>
        <end position="146"/>
    </location>
</feature>
<evidence type="ECO:0000313" key="4">
    <source>
        <dbReference type="Proteomes" id="UP001175000"/>
    </source>
</evidence>
<dbReference type="EMBL" id="JAULSU010000002">
    <property type="protein sequence ID" value="KAK0627889.1"/>
    <property type="molecule type" value="Genomic_DNA"/>
</dbReference>
<evidence type="ECO:0000256" key="1">
    <source>
        <dbReference type="SAM" id="MobiDB-lite"/>
    </source>
</evidence>
<dbReference type="PROSITE" id="PS50097">
    <property type="entry name" value="BTB"/>
    <property type="match status" value="1"/>
</dbReference>
<organism evidence="3 4">
    <name type="scientific">Immersiella caudata</name>
    <dbReference type="NCBI Taxonomy" id="314043"/>
    <lineage>
        <taxon>Eukaryota</taxon>
        <taxon>Fungi</taxon>
        <taxon>Dikarya</taxon>
        <taxon>Ascomycota</taxon>
        <taxon>Pezizomycotina</taxon>
        <taxon>Sordariomycetes</taxon>
        <taxon>Sordariomycetidae</taxon>
        <taxon>Sordariales</taxon>
        <taxon>Lasiosphaeriaceae</taxon>
        <taxon>Immersiella</taxon>
    </lineage>
</organism>
<dbReference type="AlphaFoldDB" id="A0AA40C7X1"/>
<dbReference type="SUPFAM" id="SSF54695">
    <property type="entry name" value="POZ domain"/>
    <property type="match status" value="1"/>
</dbReference>
<accession>A0AA40C7X1</accession>
<reference evidence="3" key="1">
    <citation type="submission" date="2023-06" db="EMBL/GenBank/DDBJ databases">
        <title>Genome-scale phylogeny and comparative genomics of the fungal order Sordariales.</title>
        <authorList>
            <consortium name="Lawrence Berkeley National Laboratory"/>
            <person name="Hensen N."/>
            <person name="Bonometti L."/>
            <person name="Westerberg I."/>
            <person name="Brannstrom I.O."/>
            <person name="Guillou S."/>
            <person name="Cros-Aarteil S."/>
            <person name="Calhoun S."/>
            <person name="Haridas S."/>
            <person name="Kuo A."/>
            <person name="Mondo S."/>
            <person name="Pangilinan J."/>
            <person name="Riley R."/>
            <person name="Labutti K."/>
            <person name="Andreopoulos B."/>
            <person name="Lipzen A."/>
            <person name="Chen C."/>
            <person name="Yanf M."/>
            <person name="Daum C."/>
            <person name="Ng V."/>
            <person name="Clum A."/>
            <person name="Steindorff A."/>
            <person name="Ohm R."/>
            <person name="Martin F."/>
            <person name="Silar P."/>
            <person name="Natvig D."/>
            <person name="Lalanne C."/>
            <person name="Gautier V."/>
            <person name="Ament-Velasquez S.L."/>
            <person name="Kruys A."/>
            <person name="Hutchinson M.I."/>
            <person name="Powell A.J."/>
            <person name="Barry K."/>
            <person name="Miller A.N."/>
            <person name="Grigoriev I.V."/>
            <person name="Debuchy R."/>
            <person name="Gladieux P."/>
            <person name="Thoren M.H."/>
            <person name="Johannesson H."/>
        </authorList>
    </citation>
    <scope>NUCLEOTIDE SEQUENCE</scope>
    <source>
        <strain evidence="3">CBS 606.72</strain>
    </source>
</reference>
<evidence type="ECO:0000313" key="3">
    <source>
        <dbReference type="EMBL" id="KAK0627889.1"/>
    </source>
</evidence>
<feature type="domain" description="BTB" evidence="2">
    <location>
        <begin position="25"/>
        <end position="94"/>
    </location>
</feature>
<gene>
    <name evidence="3" type="ORF">B0T14DRAFT_513503</name>
</gene>
<protein>
    <recommendedName>
        <fullName evidence="2">BTB domain-containing protein</fullName>
    </recommendedName>
</protein>
<dbReference type="Proteomes" id="UP001175000">
    <property type="component" value="Unassembled WGS sequence"/>
</dbReference>
<keyword evidence="4" id="KW-1185">Reference proteome</keyword>
<dbReference type="CDD" id="cd18186">
    <property type="entry name" value="BTB_POZ_ZBTB_KLHL-like"/>
    <property type="match status" value="1"/>
</dbReference>
<comment type="caution">
    <text evidence="3">The sequence shown here is derived from an EMBL/GenBank/DDBJ whole genome shotgun (WGS) entry which is preliminary data.</text>
</comment>
<dbReference type="InterPro" id="IPR011333">
    <property type="entry name" value="SKP1/BTB/POZ_sf"/>
</dbReference>
<sequence length="321" mass="35664">MALQPARATGLEGKALSYDEIACSQPFRFRIGPNKREFIIHSALVTAQSPALDRLVNSDFKEAKDGHVELDNVDEDTFTRFIEYAYTGRYPKTEAYDPEPAPEPNGHASSGDSQLARREDGPVAESPEPQAEAPPAEAEVPIEAESTPSDWPWDLPPSKKKKKVTRVVMFKGLSKKFAKMVAGLEAEAGSDETCQVQGRLTTNPLLVHARIFVFADYWGITKLRDASLQKLGRALNEAIVVKRDVVRARIADLVEYCFVEARPDELQQLVILYAASRLPFLWVSERFREIYGDNKELSIGLTGAIIEVGTNEKEALSSLRS</sequence>
<proteinExistence type="predicted"/>
<dbReference type="PANTHER" id="PTHR47843">
    <property type="entry name" value="BTB DOMAIN-CONTAINING PROTEIN-RELATED"/>
    <property type="match status" value="1"/>
</dbReference>
<evidence type="ECO:0000259" key="2">
    <source>
        <dbReference type="PROSITE" id="PS50097"/>
    </source>
</evidence>
<dbReference type="PANTHER" id="PTHR47843:SF2">
    <property type="entry name" value="BTB DOMAIN-CONTAINING PROTEIN"/>
    <property type="match status" value="1"/>
</dbReference>
<name>A0AA40C7X1_9PEZI</name>
<feature type="region of interest" description="Disordered" evidence="1">
    <location>
        <begin position="92"/>
        <end position="156"/>
    </location>
</feature>
<dbReference type="InterPro" id="IPR000210">
    <property type="entry name" value="BTB/POZ_dom"/>
</dbReference>
<dbReference type="Pfam" id="PF00651">
    <property type="entry name" value="BTB"/>
    <property type="match status" value="1"/>
</dbReference>
<dbReference type="Gene3D" id="3.30.710.10">
    <property type="entry name" value="Potassium Channel Kv1.1, Chain A"/>
    <property type="match status" value="1"/>
</dbReference>